<feature type="region of interest" description="Disordered" evidence="9">
    <location>
        <begin position="566"/>
        <end position="600"/>
    </location>
</feature>
<evidence type="ECO:0000256" key="4">
    <source>
        <dbReference type="ARBA" id="ARBA00022692"/>
    </source>
</evidence>
<comment type="caution">
    <text evidence="12">The sequence shown here is derived from an EMBL/GenBank/DDBJ whole genome shotgun (WGS) entry which is preliminary data.</text>
</comment>
<dbReference type="InterPro" id="IPR003593">
    <property type="entry name" value="AAA+_ATPase"/>
</dbReference>
<reference evidence="12" key="2">
    <citation type="submission" date="2020-09" db="EMBL/GenBank/DDBJ databases">
        <authorList>
            <person name="Sun Q."/>
            <person name="Zhou Y."/>
        </authorList>
    </citation>
    <scope>NUCLEOTIDE SEQUENCE</scope>
    <source>
        <strain evidence="12">CGMCC 1.15794</strain>
    </source>
</reference>
<feature type="transmembrane region" description="Helical" evidence="10">
    <location>
        <begin position="662"/>
        <end position="683"/>
    </location>
</feature>
<keyword evidence="6" id="KW-0067">ATP-binding</keyword>
<comment type="subcellular location">
    <subcellularLocation>
        <location evidence="1">Membrane</location>
        <topology evidence="1">Multi-pass membrane protein</topology>
    </subcellularLocation>
</comment>
<dbReference type="Pfam" id="PF02361">
    <property type="entry name" value="CbiQ"/>
    <property type="match status" value="1"/>
</dbReference>
<dbReference type="RefSeq" id="WP_188755656.1">
    <property type="nucleotide sequence ID" value="NZ_BMJY01000005.1"/>
</dbReference>
<keyword evidence="3" id="KW-0813">Transport</keyword>
<evidence type="ECO:0000313" key="12">
    <source>
        <dbReference type="EMBL" id="GGH42031.1"/>
    </source>
</evidence>
<dbReference type="Proteomes" id="UP000657592">
    <property type="component" value="Unassembled WGS sequence"/>
</dbReference>
<keyword evidence="13" id="KW-1185">Reference proteome</keyword>
<keyword evidence="8 10" id="KW-0472">Membrane</keyword>
<evidence type="ECO:0000256" key="3">
    <source>
        <dbReference type="ARBA" id="ARBA00022448"/>
    </source>
</evidence>
<dbReference type="InterPro" id="IPR027417">
    <property type="entry name" value="P-loop_NTPase"/>
</dbReference>
<dbReference type="CDD" id="cd16914">
    <property type="entry name" value="EcfT"/>
    <property type="match status" value="1"/>
</dbReference>
<dbReference type="GO" id="GO:0016887">
    <property type="term" value="F:ATP hydrolysis activity"/>
    <property type="evidence" value="ECO:0007669"/>
    <property type="project" value="InterPro"/>
</dbReference>
<evidence type="ECO:0000256" key="10">
    <source>
        <dbReference type="SAM" id="Phobius"/>
    </source>
</evidence>
<dbReference type="Pfam" id="PF00005">
    <property type="entry name" value="ABC_tran"/>
    <property type="match status" value="2"/>
</dbReference>
<dbReference type="SUPFAM" id="SSF52540">
    <property type="entry name" value="P-loop containing nucleoside triphosphate hydrolases"/>
    <property type="match status" value="2"/>
</dbReference>
<reference evidence="12" key="1">
    <citation type="journal article" date="2014" name="Int. J. Syst. Evol. Microbiol.">
        <title>Complete genome sequence of Corynebacterium casei LMG S-19264T (=DSM 44701T), isolated from a smear-ripened cheese.</title>
        <authorList>
            <consortium name="US DOE Joint Genome Institute (JGI-PGF)"/>
            <person name="Walter F."/>
            <person name="Albersmeier A."/>
            <person name="Kalinowski J."/>
            <person name="Ruckert C."/>
        </authorList>
    </citation>
    <scope>NUCLEOTIDE SEQUENCE</scope>
    <source>
        <strain evidence="12">CGMCC 1.15794</strain>
    </source>
</reference>
<dbReference type="SMART" id="SM00382">
    <property type="entry name" value="AAA"/>
    <property type="match status" value="2"/>
</dbReference>
<evidence type="ECO:0000259" key="11">
    <source>
        <dbReference type="PROSITE" id="PS50893"/>
    </source>
</evidence>
<dbReference type="InterPro" id="IPR003439">
    <property type="entry name" value="ABC_transporter-like_ATP-bd"/>
</dbReference>
<dbReference type="PROSITE" id="PS50893">
    <property type="entry name" value="ABC_TRANSPORTER_2"/>
    <property type="match status" value="2"/>
</dbReference>
<feature type="domain" description="ABC transporter" evidence="11">
    <location>
        <begin position="315"/>
        <end position="547"/>
    </location>
</feature>
<evidence type="ECO:0000256" key="6">
    <source>
        <dbReference type="ARBA" id="ARBA00022840"/>
    </source>
</evidence>
<evidence type="ECO:0000256" key="8">
    <source>
        <dbReference type="ARBA" id="ARBA00023136"/>
    </source>
</evidence>
<dbReference type="InterPro" id="IPR017871">
    <property type="entry name" value="ABC_transporter-like_CS"/>
</dbReference>
<feature type="compositionally biased region" description="Low complexity" evidence="9">
    <location>
        <begin position="579"/>
        <end position="593"/>
    </location>
</feature>
<proteinExistence type="inferred from homology"/>
<dbReference type="CDD" id="cd03225">
    <property type="entry name" value="ABC_cobalt_CbiO_domain1"/>
    <property type="match status" value="2"/>
</dbReference>
<evidence type="ECO:0000313" key="13">
    <source>
        <dbReference type="Proteomes" id="UP000657592"/>
    </source>
</evidence>
<dbReference type="NCBIfam" id="NF010167">
    <property type="entry name" value="PRK13648.1"/>
    <property type="match status" value="2"/>
</dbReference>
<dbReference type="GO" id="GO:0005524">
    <property type="term" value="F:ATP binding"/>
    <property type="evidence" value="ECO:0007669"/>
    <property type="project" value="UniProtKB-KW"/>
</dbReference>
<name>A0A917MNL7_9MICO</name>
<comment type="similarity">
    <text evidence="2">Belongs to the ABC transporter superfamily.</text>
</comment>
<dbReference type="GO" id="GO:0043190">
    <property type="term" value="C:ATP-binding cassette (ABC) transporter complex"/>
    <property type="evidence" value="ECO:0007669"/>
    <property type="project" value="TreeGrafter"/>
</dbReference>
<dbReference type="Gene3D" id="3.40.50.300">
    <property type="entry name" value="P-loop containing nucleotide triphosphate hydrolases"/>
    <property type="match status" value="2"/>
</dbReference>
<keyword evidence="5" id="KW-0547">Nucleotide-binding</keyword>
<dbReference type="InterPro" id="IPR050095">
    <property type="entry name" value="ECF_ABC_transporter_ATP-bd"/>
</dbReference>
<gene>
    <name evidence="12" type="ORF">GCM10010921_14980</name>
</gene>
<protein>
    <recommendedName>
        <fullName evidence="11">ABC transporter domain-containing protein</fullName>
    </recommendedName>
</protein>
<keyword evidence="4 10" id="KW-0812">Transmembrane</keyword>
<dbReference type="PANTHER" id="PTHR43553:SF24">
    <property type="entry name" value="ENERGY-COUPLING FACTOR TRANSPORTER ATP-BINDING PROTEIN ECFA1"/>
    <property type="match status" value="1"/>
</dbReference>
<evidence type="ECO:0000256" key="5">
    <source>
        <dbReference type="ARBA" id="ARBA00022741"/>
    </source>
</evidence>
<dbReference type="PANTHER" id="PTHR43553">
    <property type="entry name" value="HEAVY METAL TRANSPORTER"/>
    <property type="match status" value="1"/>
</dbReference>
<feature type="transmembrane region" description="Helical" evidence="10">
    <location>
        <begin position="637"/>
        <end position="655"/>
    </location>
</feature>
<dbReference type="AlphaFoldDB" id="A0A917MNL7"/>
<keyword evidence="7 10" id="KW-1133">Transmembrane helix</keyword>
<dbReference type="GO" id="GO:0042626">
    <property type="term" value="F:ATPase-coupled transmembrane transporter activity"/>
    <property type="evidence" value="ECO:0007669"/>
    <property type="project" value="TreeGrafter"/>
</dbReference>
<dbReference type="PROSITE" id="PS00211">
    <property type="entry name" value="ABC_TRANSPORTER_1"/>
    <property type="match status" value="1"/>
</dbReference>
<feature type="domain" description="ABC transporter" evidence="11">
    <location>
        <begin position="10"/>
        <end position="251"/>
    </location>
</feature>
<accession>A0A917MNL7</accession>
<feature type="transmembrane region" description="Helical" evidence="10">
    <location>
        <begin position="703"/>
        <end position="727"/>
    </location>
</feature>
<evidence type="ECO:0000256" key="2">
    <source>
        <dbReference type="ARBA" id="ARBA00005417"/>
    </source>
</evidence>
<dbReference type="InterPro" id="IPR003339">
    <property type="entry name" value="ABC/ECF_trnsptr_transmembrane"/>
</dbReference>
<sequence>MPPVDAPALLRLDAVSLTHPDAVRPTPRDVSLEVHPGEVVLLLGPSGSGKSTLALALDGLIPHALPAKLDGTISVDGIDTADSTVPELSTRVAMVFQDPDAQLVTGTVLDEVAFALENLRLPVDEVLSRTEAALRRMGLWDRRSWNPDRLSGGGRQRLAIACALAMGSPLLVLDEPTANLDPVGIEDVYEALADVVAQGDRAIVLVEHNLDAAVSLATRAVVLDAVGGVVFDGPAAELLRTHAETLAAMGVWLPAATIAALRLRGEGHRLDPLPLTPAQLRDALAADPDADRATSLLLSPAEAPAAPPSGAPPLVRVRGLTVTRQGAPVLRGVDLDIPAGSFTAVVGPNGAGKTTLVQAIAGVAPPPRGKVLVAGTDPGGAAARDLAARIGFVFQNPEHQFVAHTVFDELAHGLRLRGVPEPEVRARVTDMMDRFGLADRADAHPFLLSGGQKRRLSVGTALIAEPDVLALDEPTFGQDRARAAELLGLLRQLHAVGTTVVIVTHDLQLVADYATHVVVVADGRIAATGATAEIFADGRVLERAGLLLPPVHRALRAPVPARALGGAGAPAGPGPSGPGAPAAAGREAGTAIPETRPDPYAERPTAPAWRFLHHLNPLASIAAVAPAMLLLVFTRDLATPLTMLLIAAAILVIGARLPRRLALGLLVGVPLGIAAVGTGFSLWVDPAQVADTAALLHVGGWTLHVGAFAIGMATALRLAAIVLLAVLSGAATNGPELVRAAVQHLRVPYRIGYAALAAFRFVPRFGHELDVIRSAHRVRGHRSGSGPLARLSRGWGYIVPLLASAIRHAERVALAMDARAFGAHPTRTERHLVPLRARDLVFVLLFWAVTVLVFARLP</sequence>
<feature type="transmembrane region" description="Helical" evidence="10">
    <location>
        <begin position="840"/>
        <end position="857"/>
    </location>
</feature>
<evidence type="ECO:0000256" key="1">
    <source>
        <dbReference type="ARBA" id="ARBA00004141"/>
    </source>
</evidence>
<organism evidence="12 13">
    <name type="scientific">Microbacterium album</name>
    <dbReference type="NCBI Taxonomy" id="2053191"/>
    <lineage>
        <taxon>Bacteria</taxon>
        <taxon>Bacillati</taxon>
        <taxon>Actinomycetota</taxon>
        <taxon>Actinomycetes</taxon>
        <taxon>Micrococcales</taxon>
        <taxon>Microbacteriaceae</taxon>
        <taxon>Microbacterium</taxon>
    </lineage>
</organism>
<evidence type="ECO:0000256" key="7">
    <source>
        <dbReference type="ARBA" id="ARBA00022989"/>
    </source>
</evidence>
<dbReference type="InterPro" id="IPR015856">
    <property type="entry name" value="ABC_transpr_CbiO/EcfA_su"/>
</dbReference>
<evidence type="ECO:0000256" key="9">
    <source>
        <dbReference type="SAM" id="MobiDB-lite"/>
    </source>
</evidence>
<dbReference type="EMBL" id="BMJY01000005">
    <property type="protein sequence ID" value="GGH42031.1"/>
    <property type="molecule type" value="Genomic_DNA"/>
</dbReference>